<keyword evidence="2" id="KW-0677">Repeat</keyword>
<dbReference type="FunFam" id="3.80.10.10:FF:001164">
    <property type="entry name" value="GH01279p"/>
    <property type="match status" value="1"/>
</dbReference>
<protein>
    <submittedName>
        <fullName evidence="5">Uncharacterized protein</fullName>
    </submittedName>
</protein>
<dbReference type="PANTHER" id="PTHR24366:SF96">
    <property type="entry name" value="LEUCINE RICH REPEAT CONTAINING 53"/>
    <property type="match status" value="1"/>
</dbReference>
<accession>A0AAN7PE62</accession>
<gene>
    <name evidence="5" type="ORF">RN001_006512</name>
</gene>
<dbReference type="Pfam" id="PF00560">
    <property type="entry name" value="LRR_1"/>
    <property type="match status" value="1"/>
</dbReference>
<proteinExistence type="predicted"/>
<keyword evidence="3" id="KW-1133">Transmembrane helix</keyword>
<evidence type="ECO:0000256" key="3">
    <source>
        <dbReference type="SAM" id="Phobius"/>
    </source>
</evidence>
<evidence type="ECO:0000256" key="1">
    <source>
        <dbReference type="ARBA" id="ARBA00022614"/>
    </source>
</evidence>
<evidence type="ECO:0000256" key="2">
    <source>
        <dbReference type="ARBA" id="ARBA00022737"/>
    </source>
</evidence>
<feature type="signal peptide" evidence="4">
    <location>
        <begin position="1"/>
        <end position="20"/>
    </location>
</feature>
<sequence>MLWLLFYAYFLFTKFEYNEANCSIKSVNSDDFIQEEFYDEYLETFRCCQFEVLYAYVECNYVFTETSQDLKIMLATSNSIYNKKHKYPTPAKYIKFSNSYVPIIYAGSFFDFPQITELYINASSVKEIQPGAFNNLQYLEVIRVDQNNISEITRGVFNHLTKLRELDLSHNYIKTIEKNSFLGLTELQTLKLNYNQLKLVSSDYFSSLNYISNKTQSSDYSSTVKTNLTIDLSFNFLENLNFSTLPFTTSKLSLNNNQIEKMTGVMMPGLTDISLNSNRIVHLSSINKWLIQLNLSSNAIEELALGLFDSNNLTRLDLSNNLIEKLHKDIFDNLTDLVLLNLQNNNIDYIPVGLFQALSSLKYLNMSGNKLSEIEYGTFAGLQNVWSLDISNNSLTYIVETTFHPLNQLTELFINHNLITTIDSSYFCQLLQTLRKIHLGNNPWICKHLLNAITRFSQHNIIVEQGMHKKTTNVNGIACYNYNKLKKQLENTTPTNNSSLSISNYNWDQFNNFFNEGFFNTSFYNFFKDNTNLEFENKLTNIFQKQVDTLNYTLFKLINNFRELEENRNPKHANLISTLPPHFAKLSDDFEERFINKISNTLTNNSLLLMIIVIILICLFAVVLLKNYFTTLSCLVKRNAIDDVKNESNANLELI</sequence>
<reference evidence="6" key="1">
    <citation type="submission" date="2023-01" db="EMBL/GenBank/DDBJ databases">
        <title>Key to firefly adult light organ development and bioluminescence: homeobox transcription factors regulate luciferase expression and transportation to peroxisome.</title>
        <authorList>
            <person name="Fu X."/>
        </authorList>
    </citation>
    <scope>NUCLEOTIDE SEQUENCE [LARGE SCALE GENOMIC DNA]</scope>
</reference>
<feature type="transmembrane region" description="Helical" evidence="3">
    <location>
        <begin position="607"/>
        <end position="629"/>
    </location>
</feature>
<keyword evidence="1" id="KW-0433">Leucine-rich repeat</keyword>
<dbReference type="Gene3D" id="3.80.10.10">
    <property type="entry name" value="Ribonuclease Inhibitor"/>
    <property type="match status" value="2"/>
</dbReference>
<dbReference type="EMBL" id="JARPUR010000002">
    <property type="protein sequence ID" value="KAK4883193.1"/>
    <property type="molecule type" value="Genomic_DNA"/>
</dbReference>
<comment type="caution">
    <text evidence="5">The sequence shown here is derived from an EMBL/GenBank/DDBJ whole genome shotgun (WGS) entry which is preliminary data.</text>
</comment>
<dbReference type="InterPro" id="IPR032675">
    <property type="entry name" value="LRR_dom_sf"/>
</dbReference>
<dbReference type="PANTHER" id="PTHR24366">
    <property type="entry name" value="IG(IMMUNOGLOBULIN) AND LRR(LEUCINE RICH REPEAT) DOMAINS"/>
    <property type="match status" value="1"/>
</dbReference>
<dbReference type="AlphaFoldDB" id="A0AAN7PE62"/>
<dbReference type="InterPro" id="IPR003591">
    <property type="entry name" value="Leu-rich_rpt_typical-subtyp"/>
</dbReference>
<keyword evidence="3" id="KW-0472">Membrane</keyword>
<keyword evidence="6" id="KW-1185">Reference proteome</keyword>
<keyword evidence="4" id="KW-0732">Signal</keyword>
<evidence type="ECO:0000313" key="6">
    <source>
        <dbReference type="Proteomes" id="UP001353858"/>
    </source>
</evidence>
<evidence type="ECO:0000256" key="4">
    <source>
        <dbReference type="SAM" id="SignalP"/>
    </source>
</evidence>
<feature type="chain" id="PRO_5042966398" evidence="4">
    <location>
        <begin position="21"/>
        <end position="655"/>
    </location>
</feature>
<organism evidence="5 6">
    <name type="scientific">Aquatica leii</name>
    <dbReference type="NCBI Taxonomy" id="1421715"/>
    <lineage>
        <taxon>Eukaryota</taxon>
        <taxon>Metazoa</taxon>
        <taxon>Ecdysozoa</taxon>
        <taxon>Arthropoda</taxon>
        <taxon>Hexapoda</taxon>
        <taxon>Insecta</taxon>
        <taxon>Pterygota</taxon>
        <taxon>Neoptera</taxon>
        <taxon>Endopterygota</taxon>
        <taxon>Coleoptera</taxon>
        <taxon>Polyphaga</taxon>
        <taxon>Elateriformia</taxon>
        <taxon>Elateroidea</taxon>
        <taxon>Lampyridae</taxon>
        <taxon>Luciolinae</taxon>
        <taxon>Aquatica</taxon>
    </lineage>
</organism>
<dbReference type="PROSITE" id="PS51450">
    <property type="entry name" value="LRR"/>
    <property type="match status" value="4"/>
</dbReference>
<dbReference type="SMART" id="SM00365">
    <property type="entry name" value="LRR_SD22"/>
    <property type="match status" value="7"/>
</dbReference>
<dbReference type="Proteomes" id="UP001353858">
    <property type="component" value="Unassembled WGS sequence"/>
</dbReference>
<evidence type="ECO:0000313" key="5">
    <source>
        <dbReference type="EMBL" id="KAK4883193.1"/>
    </source>
</evidence>
<dbReference type="SUPFAM" id="SSF52058">
    <property type="entry name" value="L domain-like"/>
    <property type="match status" value="1"/>
</dbReference>
<keyword evidence="3" id="KW-0812">Transmembrane</keyword>
<dbReference type="Pfam" id="PF13855">
    <property type="entry name" value="LRR_8"/>
    <property type="match status" value="2"/>
</dbReference>
<dbReference type="InterPro" id="IPR001611">
    <property type="entry name" value="Leu-rich_rpt"/>
</dbReference>
<name>A0AAN7PE62_9COLE</name>
<dbReference type="SMART" id="SM00369">
    <property type="entry name" value="LRR_TYP"/>
    <property type="match status" value="11"/>
</dbReference>